<keyword evidence="1" id="KW-0812">Transmembrane</keyword>
<accession>A0ABV2JC41</accession>
<gene>
    <name evidence="2" type="ORF">ABID14_001996</name>
</gene>
<reference evidence="2 3" key="1">
    <citation type="submission" date="2024-06" db="EMBL/GenBank/DDBJ databases">
        <title>Genomic Encyclopedia of Type Strains, Phase IV (KMG-IV): sequencing the most valuable type-strain genomes for metagenomic binning, comparative biology and taxonomic classification.</title>
        <authorList>
            <person name="Goeker M."/>
        </authorList>
    </citation>
    <scope>NUCLEOTIDE SEQUENCE [LARGE SCALE GENOMIC DNA]</scope>
    <source>
        <strain evidence="2 3">DSM 21460</strain>
    </source>
</reference>
<dbReference type="EMBL" id="JBEPMA010000023">
    <property type="protein sequence ID" value="MET3618357.1"/>
    <property type="molecule type" value="Genomic_DNA"/>
</dbReference>
<sequence>MENIIKKPSINSCRTTPIQADSSTTNPSDFTLGMIVVGVVVALSNVISTK</sequence>
<evidence type="ECO:0000256" key="1">
    <source>
        <dbReference type="SAM" id="Phobius"/>
    </source>
</evidence>
<keyword evidence="1" id="KW-0472">Membrane</keyword>
<dbReference type="Proteomes" id="UP001549162">
    <property type="component" value="Unassembled WGS sequence"/>
</dbReference>
<keyword evidence="1" id="KW-1133">Transmembrane helix</keyword>
<evidence type="ECO:0000313" key="2">
    <source>
        <dbReference type="EMBL" id="MET3618357.1"/>
    </source>
</evidence>
<proteinExistence type="predicted"/>
<name>A0ABV2JC41_9FIRM</name>
<feature type="transmembrane region" description="Helical" evidence="1">
    <location>
        <begin position="30"/>
        <end position="48"/>
    </location>
</feature>
<evidence type="ECO:0000313" key="3">
    <source>
        <dbReference type="Proteomes" id="UP001549162"/>
    </source>
</evidence>
<protein>
    <submittedName>
        <fullName evidence="2">Uncharacterized protein</fullName>
    </submittedName>
</protein>
<keyword evidence="3" id="KW-1185">Reference proteome</keyword>
<comment type="caution">
    <text evidence="2">The sequence shown here is derived from an EMBL/GenBank/DDBJ whole genome shotgun (WGS) entry which is preliminary data.</text>
</comment>
<organism evidence="2 3">
    <name type="scientific">Peptoniphilus olsenii</name>
    <dbReference type="NCBI Taxonomy" id="411570"/>
    <lineage>
        <taxon>Bacteria</taxon>
        <taxon>Bacillati</taxon>
        <taxon>Bacillota</taxon>
        <taxon>Tissierellia</taxon>
        <taxon>Tissierellales</taxon>
        <taxon>Peptoniphilaceae</taxon>
        <taxon>Peptoniphilus</taxon>
    </lineage>
</organism>